<evidence type="ECO:0000256" key="6">
    <source>
        <dbReference type="SAM" id="Phobius"/>
    </source>
</evidence>
<dbReference type="InterPro" id="IPR037185">
    <property type="entry name" value="EmrE-like"/>
</dbReference>
<dbReference type="HOGENOM" id="CLU_033863_9_2_6"/>
<comment type="similarity">
    <text evidence="2">Belongs to the EamA transporter family.</text>
</comment>
<dbReference type="SUPFAM" id="SSF103481">
    <property type="entry name" value="Multidrug resistance efflux transporter EmrE"/>
    <property type="match status" value="2"/>
</dbReference>
<evidence type="ECO:0000256" key="1">
    <source>
        <dbReference type="ARBA" id="ARBA00004141"/>
    </source>
</evidence>
<evidence type="ECO:0000256" key="5">
    <source>
        <dbReference type="ARBA" id="ARBA00023136"/>
    </source>
</evidence>
<sequence length="342" mass="36213">MSRLKRASLQSTNASFWPSYSVLLWLAYRHHLTKRVTLMTELALASSITSKTKGRGAILLACVLWGTTGTAASLTQSVSPLAIGAFAMGVGGLLQAFLAHRAIVYQCRILLEFKRPLLISAVALAVYPLAFYTSMQLAGVAVGTVISIASAPFFTVMLERLFGQGVSISRRWWLSFAIGVLGITLLATAKAPLHGESGANYMLGILLGLAGGLAYAIYSWVAKAMILQGVKSQAAVGAIFALGASLLLPSLAWTGDQLFATSLNTGVAIYMALLPMCVGYLLFGFGLRYVEVHSANLLTLFEPVIASLLAVWVVGESISPLGWLGITFIGGCLVMQSAAKSD</sequence>
<accession>Q7MC66</accession>
<feature type="transmembrane region" description="Helical" evidence="6">
    <location>
        <begin position="201"/>
        <end position="222"/>
    </location>
</feature>
<feature type="transmembrane region" description="Helical" evidence="6">
    <location>
        <begin position="56"/>
        <end position="75"/>
    </location>
</feature>
<dbReference type="PANTHER" id="PTHR32322:SF2">
    <property type="entry name" value="EAMA DOMAIN-CONTAINING PROTEIN"/>
    <property type="match status" value="1"/>
</dbReference>
<evidence type="ECO:0000256" key="3">
    <source>
        <dbReference type="ARBA" id="ARBA00022692"/>
    </source>
</evidence>
<protein>
    <recommendedName>
        <fullName evidence="7">EamA domain-containing protein</fullName>
    </recommendedName>
</protein>
<dbReference type="Proteomes" id="UP000002675">
    <property type="component" value="Chromosome II"/>
</dbReference>
<dbReference type="InterPro" id="IPR000620">
    <property type="entry name" value="EamA_dom"/>
</dbReference>
<keyword evidence="4 6" id="KW-1133">Transmembrane helix</keyword>
<comment type="subcellular location">
    <subcellularLocation>
        <location evidence="1">Membrane</location>
        <topology evidence="1">Multi-pass membrane protein</topology>
    </subcellularLocation>
</comment>
<feature type="domain" description="EamA" evidence="7">
    <location>
        <begin position="56"/>
        <end position="187"/>
    </location>
</feature>
<feature type="transmembrane region" description="Helical" evidence="6">
    <location>
        <begin position="116"/>
        <end position="132"/>
    </location>
</feature>
<feature type="transmembrane region" description="Helical" evidence="6">
    <location>
        <begin position="170"/>
        <end position="189"/>
    </location>
</feature>
<evidence type="ECO:0000313" key="9">
    <source>
        <dbReference type="Proteomes" id="UP000002675"/>
    </source>
</evidence>
<evidence type="ECO:0000256" key="2">
    <source>
        <dbReference type="ARBA" id="ARBA00007362"/>
    </source>
</evidence>
<feature type="transmembrane region" description="Helical" evidence="6">
    <location>
        <begin position="234"/>
        <end position="255"/>
    </location>
</feature>
<dbReference type="GO" id="GO:0016020">
    <property type="term" value="C:membrane"/>
    <property type="evidence" value="ECO:0007669"/>
    <property type="project" value="UniProtKB-SubCell"/>
</dbReference>
<feature type="domain" description="EamA" evidence="7">
    <location>
        <begin position="202"/>
        <end position="330"/>
    </location>
</feature>
<organism evidence="8 9">
    <name type="scientific">Vibrio vulnificus (strain YJ016)</name>
    <dbReference type="NCBI Taxonomy" id="196600"/>
    <lineage>
        <taxon>Bacteria</taxon>
        <taxon>Pseudomonadati</taxon>
        <taxon>Pseudomonadota</taxon>
        <taxon>Gammaproteobacteria</taxon>
        <taxon>Vibrionales</taxon>
        <taxon>Vibrionaceae</taxon>
        <taxon>Vibrio</taxon>
    </lineage>
</organism>
<dbReference type="EMBL" id="BA000038">
    <property type="protein sequence ID" value="BAC97547.1"/>
    <property type="molecule type" value="Genomic_DNA"/>
</dbReference>
<proteinExistence type="inferred from homology"/>
<feature type="transmembrane region" description="Helical" evidence="6">
    <location>
        <begin position="81"/>
        <end position="104"/>
    </location>
</feature>
<evidence type="ECO:0000256" key="4">
    <source>
        <dbReference type="ARBA" id="ARBA00022989"/>
    </source>
</evidence>
<gene>
    <name evidence="8" type="ordered locus">VVA1521</name>
</gene>
<feature type="transmembrane region" description="Helical" evidence="6">
    <location>
        <begin position="138"/>
        <end position="158"/>
    </location>
</feature>
<keyword evidence="5 6" id="KW-0472">Membrane</keyword>
<dbReference type="AlphaFoldDB" id="Q7MC66"/>
<evidence type="ECO:0000259" key="7">
    <source>
        <dbReference type="Pfam" id="PF00892"/>
    </source>
</evidence>
<keyword evidence="3 6" id="KW-0812">Transmembrane</keyword>
<name>Q7MC66_VIBVY</name>
<dbReference type="Pfam" id="PF00892">
    <property type="entry name" value="EamA"/>
    <property type="match status" value="2"/>
</dbReference>
<dbReference type="KEGG" id="vvy:VVA1521"/>
<feature type="transmembrane region" description="Helical" evidence="6">
    <location>
        <begin position="297"/>
        <end position="315"/>
    </location>
</feature>
<dbReference type="eggNOG" id="COG0697">
    <property type="taxonomic scope" value="Bacteria"/>
</dbReference>
<evidence type="ECO:0000313" key="8">
    <source>
        <dbReference type="EMBL" id="BAC97547.1"/>
    </source>
</evidence>
<feature type="transmembrane region" description="Helical" evidence="6">
    <location>
        <begin position="321"/>
        <end position="339"/>
    </location>
</feature>
<dbReference type="InterPro" id="IPR050638">
    <property type="entry name" value="AA-Vitamin_Transporters"/>
</dbReference>
<feature type="transmembrane region" description="Helical" evidence="6">
    <location>
        <begin position="267"/>
        <end position="290"/>
    </location>
</feature>
<reference evidence="8 9" key="1">
    <citation type="journal article" date="2003" name="Genome Res.">
        <title>Comparative genome analysis of Vibrio vulnificus, a marine pathogen.</title>
        <authorList>
            <person name="Chen C.Y."/>
            <person name="Wu K.M."/>
            <person name="Chang Y.C."/>
            <person name="Chang C.H."/>
            <person name="Tsai H.C."/>
            <person name="Liao T.L."/>
            <person name="Liu Y.M."/>
            <person name="Chen H.J."/>
            <person name="Shen A.B."/>
            <person name="Li J.C."/>
            <person name="Su T.L."/>
            <person name="Shao C.P."/>
            <person name="Lee C.T."/>
            <person name="Hor L.I."/>
            <person name="Tsai S.F."/>
        </authorList>
    </citation>
    <scope>NUCLEOTIDE SEQUENCE [LARGE SCALE GENOMIC DNA]</scope>
    <source>
        <strain evidence="8 9">YJ016</strain>
    </source>
</reference>
<dbReference type="PANTHER" id="PTHR32322">
    <property type="entry name" value="INNER MEMBRANE TRANSPORTER"/>
    <property type="match status" value="1"/>
</dbReference>